<dbReference type="InterPro" id="IPR029055">
    <property type="entry name" value="Ntn_hydrolases_N"/>
</dbReference>
<gene>
    <name evidence="3" type="primary">LOC115627950</name>
</gene>
<dbReference type="AlphaFoldDB" id="A0A6J2TXS2"/>
<accession>A0A6J2TXS2</accession>
<name>A0A6J2TXS2_DROLE</name>
<reference evidence="3" key="1">
    <citation type="submission" date="2025-08" db="UniProtKB">
        <authorList>
            <consortium name="RefSeq"/>
        </authorList>
    </citation>
    <scope>IDENTIFICATION</scope>
    <source>
        <strain evidence="3">11010-0011.00</strain>
        <tissue evidence="3">Whole body</tissue>
    </source>
</reference>
<evidence type="ECO:0000256" key="1">
    <source>
        <dbReference type="ARBA" id="ARBA00022942"/>
    </source>
</evidence>
<evidence type="ECO:0000313" key="3">
    <source>
        <dbReference type="RefSeq" id="XP_030379702.1"/>
    </source>
</evidence>
<dbReference type="RefSeq" id="XP_030379702.1">
    <property type="nucleotide sequence ID" value="XM_030523842.1"/>
</dbReference>
<dbReference type="GO" id="GO:0051603">
    <property type="term" value="P:proteolysis involved in protein catabolic process"/>
    <property type="evidence" value="ECO:0007669"/>
    <property type="project" value="InterPro"/>
</dbReference>
<dbReference type="Gene3D" id="3.60.20.10">
    <property type="entry name" value="Glutamine Phosphoribosylpyrophosphate, subunit 1, domain 1"/>
    <property type="match status" value="1"/>
</dbReference>
<dbReference type="GeneID" id="115627950"/>
<dbReference type="PANTHER" id="PTHR11599">
    <property type="entry name" value="PROTEASOME SUBUNIT ALPHA/BETA"/>
    <property type="match status" value="1"/>
</dbReference>
<dbReference type="GO" id="GO:0005839">
    <property type="term" value="C:proteasome core complex"/>
    <property type="evidence" value="ECO:0007669"/>
    <property type="project" value="InterPro"/>
</dbReference>
<dbReference type="InterPro" id="IPR050115">
    <property type="entry name" value="Proteasome_alpha"/>
</dbReference>
<dbReference type="InterPro" id="IPR001353">
    <property type="entry name" value="Proteasome_sua/b"/>
</dbReference>
<dbReference type="Pfam" id="PF00227">
    <property type="entry name" value="Proteasome"/>
    <property type="match status" value="1"/>
</dbReference>
<organism evidence="2 3">
    <name type="scientific">Drosophila lebanonensis</name>
    <name type="common">Fruit fly</name>
    <name type="synonym">Scaptodrosophila lebanonensis</name>
    <dbReference type="NCBI Taxonomy" id="7225"/>
    <lineage>
        <taxon>Eukaryota</taxon>
        <taxon>Metazoa</taxon>
        <taxon>Ecdysozoa</taxon>
        <taxon>Arthropoda</taxon>
        <taxon>Hexapoda</taxon>
        <taxon>Insecta</taxon>
        <taxon>Pterygota</taxon>
        <taxon>Neoptera</taxon>
        <taxon>Endopterygota</taxon>
        <taxon>Diptera</taxon>
        <taxon>Brachycera</taxon>
        <taxon>Muscomorpha</taxon>
        <taxon>Ephydroidea</taxon>
        <taxon>Drosophilidae</taxon>
        <taxon>Scaptodrosophila</taxon>
    </lineage>
</organism>
<dbReference type="SUPFAM" id="SSF56235">
    <property type="entry name" value="N-terminal nucleophile aminohydrolases (Ntn hydrolases)"/>
    <property type="match status" value="1"/>
</dbReference>
<dbReference type="Proteomes" id="UP000504634">
    <property type="component" value="Unplaced"/>
</dbReference>
<sequence>MANPLAEANLIKVKYAFQIVSEAGLCLGIKAKDGVLIAVERSMECRNTPSQKIFQVNDNVVCAVTGVQSDASLLMKQALMSAERYESRHRRPMSCAEVAFELSDAKRTYNQADQLWTLAVSILYMGWDAKCCYQLIQSHPNGSYTGCKSACIGNKFDIVSAMLRQELCGIEAITLEEAKQLAIKVLSNSFADFSAANYEIATLQRARSRTVYDVLRGADVNKLIR</sequence>
<keyword evidence="2" id="KW-1185">Reference proteome</keyword>
<protein>
    <submittedName>
        <fullName evidence="3">Proteasome subunit alpha type-4-like</fullName>
    </submittedName>
</protein>
<evidence type="ECO:0000313" key="2">
    <source>
        <dbReference type="Proteomes" id="UP000504634"/>
    </source>
</evidence>
<proteinExistence type="predicted"/>
<keyword evidence="1" id="KW-0647">Proteasome</keyword>